<evidence type="ECO:0000256" key="3">
    <source>
        <dbReference type="ARBA" id="ARBA00022516"/>
    </source>
</evidence>
<dbReference type="STRING" id="403673.A0A177WH66"/>
<keyword evidence="7 13" id="KW-1133">Transmembrane helix</keyword>
<feature type="transmembrane region" description="Helical" evidence="13">
    <location>
        <begin position="12"/>
        <end position="32"/>
    </location>
</feature>
<dbReference type="PANTHER" id="PTHR15451">
    <property type="entry name" value="ERGOSTEROL BIOSYNTHETIC PROTEIN 28-RELATED"/>
    <property type="match status" value="1"/>
</dbReference>
<keyword evidence="11" id="KW-1207">Sterol metabolism</keyword>
<evidence type="ECO:0000256" key="4">
    <source>
        <dbReference type="ARBA" id="ARBA00022692"/>
    </source>
</evidence>
<reference evidence="14 15" key="2">
    <citation type="submission" date="2016-05" db="EMBL/GenBank/DDBJ databases">
        <title>Lineage-specific infection strategies underlie the spectrum of fungal disease in amphibians.</title>
        <authorList>
            <person name="Cuomo C.A."/>
            <person name="Farrer R.A."/>
            <person name="James T."/>
            <person name="Longcore J."/>
            <person name="Birren B."/>
        </authorList>
    </citation>
    <scope>NUCLEOTIDE SEQUENCE [LARGE SCALE GENOMIC DNA]</scope>
    <source>
        <strain evidence="14 15">JEL423</strain>
    </source>
</reference>
<keyword evidence="5" id="KW-0256">Endoplasmic reticulum</keyword>
<keyword evidence="9" id="KW-0443">Lipid metabolism</keyword>
<evidence type="ECO:0000256" key="11">
    <source>
        <dbReference type="ARBA" id="ARBA00023166"/>
    </source>
</evidence>
<keyword evidence="10 13" id="KW-0472">Membrane</keyword>
<gene>
    <name evidence="14" type="ORF">BDEG_22739</name>
</gene>
<evidence type="ECO:0000256" key="12">
    <source>
        <dbReference type="ARBA" id="ARBA00023221"/>
    </source>
</evidence>
<feature type="transmembrane region" description="Helical" evidence="13">
    <location>
        <begin position="112"/>
        <end position="132"/>
    </location>
</feature>
<proteinExistence type="inferred from homology"/>
<dbReference type="Proteomes" id="UP000077115">
    <property type="component" value="Unassembled WGS sequence"/>
</dbReference>
<comment type="similarity">
    <text evidence="2">Belongs to the ERG28 family.</text>
</comment>
<keyword evidence="4 13" id="KW-0812">Transmembrane</keyword>
<dbReference type="GO" id="GO:0030674">
    <property type="term" value="F:protein-macromolecule adaptor activity"/>
    <property type="evidence" value="ECO:0007669"/>
    <property type="project" value="TreeGrafter"/>
</dbReference>
<keyword evidence="12" id="KW-0753">Steroid metabolism</keyword>
<evidence type="ECO:0000256" key="13">
    <source>
        <dbReference type="SAM" id="Phobius"/>
    </source>
</evidence>
<evidence type="ECO:0000256" key="8">
    <source>
        <dbReference type="ARBA" id="ARBA00023011"/>
    </source>
</evidence>
<evidence type="ECO:0000256" key="6">
    <source>
        <dbReference type="ARBA" id="ARBA00022955"/>
    </source>
</evidence>
<feature type="transmembrane region" description="Helical" evidence="13">
    <location>
        <begin position="79"/>
        <end position="100"/>
    </location>
</feature>
<dbReference type="GO" id="GO:0016126">
    <property type="term" value="P:sterol biosynthetic process"/>
    <property type="evidence" value="ECO:0007669"/>
    <property type="project" value="UniProtKB-KW"/>
</dbReference>
<dbReference type="EMBL" id="DS022302">
    <property type="protein sequence ID" value="OAJ38840.1"/>
    <property type="molecule type" value="Genomic_DNA"/>
</dbReference>
<evidence type="ECO:0000256" key="7">
    <source>
        <dbReference type="ARBA" id="ARBA00022989"/>
    </source>
</evidence>
<dbReference type="PANTHER" id="PTHR15451:SF19">
    <property type="entry name" value="ERGOSTEROL BIOSYNTHETIC PROTEIN 28 HOMOLOG"/>
    <property type="match status" value="1"/>
</dbReference>
<dbReference type="GO" id="GO:0005789">
    <property type="term" value="C:endoplasmic reticulum membrane"/>
    <property type="evidence" value="ECO:0007669"/>
    <property type="project" value="UniProtKB-SubCell"/>
</dbReference>
<dbReference type="Pfam" id="PF03694">
    <property type="entry name" value="Erg28"/>
    <property type="match status" value="1"/>
</dbReference>
<accession>A0A177WH66</accession>
<dbReference type="AlphaFoldDB" id="A0A177WH66"/>
<organism evidence="14 15">
    <name type="scientific">Batrachochytrium dendrobatidis (strain JEL423)</name>
    <dbReference type="NCBI Taxonomy" id="403673"/>
    <lineage>
        <taxon>Eukaryota</taxon>
        <taxon>Fungi</taxon>
        <taxon>Fungi incertae sedis</taxon>
        <taxon>Chytridiomycota</taxon>
        <taxon>Chytridiomycota incertae sedis</taxon>
        <taxon>Chytridiomycetes</taxon>
        <taxon>Rhizophydiales</taxon>
        <taxon>Rhizophydiales incertae sedis</taxon>
        <taxon>Batrachochytrium</taxon>
    </lineage>
</organism>
<dbReference type="eggNOG" id="KOG3455">
    <property type="taxonomic scope" value="Eukaryota"/>
</dbReference>
<evidence type="ECO:0008006" key="16">
    <source>
        <dbReference type="Google" id="ProtNLM"/>
    </source>
</evidence>
<dbReference type="VEuPathDB" id="FungiDB:BDEG_22739"/>
<keyword evidence="3" id="KW-0444">Lipid biosynthesis</keyword>
<reference evidence="14 15" key="1">
    <citation type="submission" date="2006-10" db="EMBL/GenBank/DDBJ databases">
        <title>The Genome Sequence of Batrachochytrium dendrobatidis JEL423.</title>
        <authorList>
            <consortium name="The Broad Institute Genome Sequencing Platform"/>
            <person name="Birren B."/>
            <person name="Lander E."/>
            <person name="Galagan J."/>
            <person name="Cuomo C."/>
            <person name="Devon K."/>
            <person name="Jaffe D."/>
            <person name="Butler J."/>
            <person name="Alvarez P."/>
            <person name="Gnerre S."/>
            <person name="Grabherr M."/>
            <person name="Kleber M."/>
            <person name="Mauceli E."/>
            <person name="Brockman W."/>
            <person name="Young S."/>
            <person name="LaButti K."/>
            <person name="Sykes S."/>
            <person name="DeCaprio D."/>
            <person name="Crawford M."/>
            <person name="Koehrsen M."/>
            <person name="Engels R."/>
            <person name="Montgomery P."/>
            <person name="Pearson M."/>
            <person name="Howarth C."/>
            <person name="Larson L."/>
            <person name="White J."/>
            <person name="O'Leary S."/>
            <person name="Kodira C."/>
            <person name="Zeng Q."/>
            <person name="Yandava C."/>
            <person name="Alvarado L."/>
            <person name="Longcore J."/>
            <person name="James T."/>
        </authorList>
    </citation>
    <scope>NUCLEOTIDE SEQUENCE [LARGE SCALE GENOMIC DNA]</scope>
    <source>
        <strain evidence="14 15">JEL423</strain>
    </source>
</reference>
<evidence type="ECO:0000256" key="9">
    <source>
        <dbReference type="ARBA" id="ARBA00023098"/>
    </source>
</evidence>
<evidence type="ECO:0000256" key="5">
    <source>
        <dbReference type="ARBA" id="ARBA00022824"/>
    </source>
</evidence>
<evidence type="ECO:0000313" key="15">
    <source>
        <dbReference type="Proteomes" id="UP000077115"/>
    </source>
</evidence>
<name>A0A177WH66_BATDL</name>
<dbReference type="OrthoDB" id="6485510at2759"/>
<comment type="subcellular location">
    <subcellularLocation>
        <location evidence="1">Endoplasmic reticulum membrane</location>
        <topology evidence="1">Multi-pass membrane protein</topology>
    </subcellularLocation>
</comment>
<evidence type="ECO:0000313" key="14">
    <source>
        <dbReference type="EMBL" id="OAJ38840.1"/>
    </source>
</evidence>
<evidence type="ECO:0000256" key="10">
    <source>
        <dbReference type="ARBA" id="ARBA00023136"/>
    </source>
</evidence>
<keyword evidence="8" id="KW-0756">Sterol biosynthesis</keyword>
<sequence>MFASTLLPAGNLPKIIAFVGILAVYNGLQCFVPSMRMTPRIYSKQPAQVTPLMSRMMGTWTITSAIVRLYTAYNMNDRSAYHMCMWTYVIALSSFSLEVFVYRTAPLSSPGVFPAMIISSGLLVSMFSYYSFYIL</sequence>
<protein>
    <recommendedName>
        <fullName evidence="16">Erg28-like protein</fullName>
    </recommendedName>
</protein>
<keyword evidence="6" id="KW-0752">Steroid biosynthesis</keyword>
<evidence type="ECO:0000256" key="2">
    <source>
        <dbReference type="ARBA" id="ARBA00005377"/>
    </source>
</evidence>
<evidence type="ECO:0000256" key="1">
    <source>
        <dbReference type="ARBA" id="ARBA00004477"/>
    </source>
</evidence>
<dbReference type="InterPro" id="IPR005352">
    <property type="entry name" value="Erg28"/>
</dbReference>